<evidence type="ECO:0008006" key="3">
    <source>
        <dbReference type="Google" id="ProtNLM"/>
    </source>
</evidence>
<dbReference type="EMBL" id="CP001614">
    <property type="protein sequence ID" value="ACR14028.1"/>
    <property type="molecule type" value="Genomic_DNA"/>
</dbReference>
<dbReference type="AlphaFoldDB" id="C5BIS3"/>
<dbReference type="KEGG" id="ttu:TERTU_2057"/>
<reference evidence="1 2" key="1">
    <citation type="journal article" date="2009" name="PLoS ONE">
        <title>The complete genome of Teredinibacter turnerae T7901: an intracellular endosymbiont of marine wood-boring bivalves (shipworms).</title>
        <authorList>
            <person name="Yang J.C."/>
            <person name="Madupu R."/>
            <person name="Durkin A.S."/>
            <person name="Ekborg N.A."/>
            <person name="Pedamallu C.S."/>
            <person name="Hostetler J.B."/>
            <person name="Radune D."/>
            <person name="Toms B.S."/>
            <person name="Henrissat B."/>
            <person name="Coutinho P.M."/>
            <person name="Schwarz S."/>
            <person name="Field L."/>
            <person name="Trindade-Silva A.E."/>
            <person name="Soares C.A.G."/>
            <person name="Elshahawi S."/>
            <person name="Hanora A."/>
            <person name="Schmidt E.W."/>
            <person name="Haygood M.G."/>
            <person name="Posfai J."/>
            <person name="Benner J."/>
            <person name="Madinger C."/>
            <person name="Nove J."/>
            <person name="Anton B."/>
            <person name="Chaudhary K."/>
            <person name="Foster J."/>
            <person name="Holman A."/>
            <person name="Kumar S."/>
            <person name="Lessard P.A."/>
            <person name="Luyten Y.A."/>
            <person name="Slatko B."/>
            <person name="Wood N."/>
            <person name="Wu B."/>
            <person name="Teplitski M."/>
            <person name="Mougous J.D."/>
            <person name="Ward N."/>
            <person name="Eisen J.A."/>
            <person name="Badger J.H."/>
            <person name="Distel D.L."/>
        </authorList>
    </citation>
    <scope>NUCLEOTIDE SEQUENCE [LARGE SCALE GENOMIC DNA]</scope>
    <source>
        <strain evidence="2">ATCC 39867 / T7901</strain>
    </source>
</reference>
<keyword evidence="2" id="KW-1185">Reference proteome</keyword>
<dbReference type="STRING" id="377629.TERTU_2057"/>
<accession>C5BIS3</accession>
<protein>
    <recommendedName>
        <fullName evidence="3">Peptidase, S41 family</fullName>
    </recommendedName>
</protein>
<dbReference type="HOGENOM" id="CLU_566107_0_0_6"/>
<organism evidence="1 2">
    <name type="scientific">Teredinibacter turnerae (strain ATCC 39867 / T7901)</name>
    <dbReference type="NCBI Taxonomy" id="377629"/>
    <lineage>
        <taxon>Bacteria</taxon>
        <taxon>Pseudomonadati</taxon>
        <taxon>Pseudomonadota</taxon>
        <taxon>Gammaproteobacteria</taxon>
        <taxon>Cellvibrionales</taxon>
        <taxon>Cellvibrionaceae</taxon>
        <taxon>Teredinibacter</taxon>
    </lineage>
</organism>
<gene>
    <name evidence="1" type="ordered locus">TERTU_2057</name>
</gene>
<evidence type="ECO:0000313" key="2">
    <source>
        <dbReference type="Proteomes" id="UP000009080"/>
    </source>
</evidence>
<dbReference type="Gene3D" id="3.90.226.10">
    <property type="entry name" value="2-enoyl-CoA Hydratase, Chain A, domain 1"/>
    <property type="match status" value="1"/>
</dbReference>
<dbReference type="eggNOG" id="COG0793">
    <property type="taxonomic scope" value="Bacteria"/>
</dbReference>
<name>C5BIS3_TERTT</name>
<dbReference type="SUPFAM" id="SSF52096">
    <property type="entry name" value="ClpP/crotonase"/>
    <property type="match status" value="1"/>
</dbReference>
<sequence length="482" mass="53375">MLLAKNMKAFLLKALVVYILINIVLGAIFLSGGGMQMLESPKVPPLPSSPSLTSDLDYFQKVVLDNEKDATTAQISGFKNVIREFPAPQTIDDLSVIALAALAQFDNAHTTVLKPKLYRLPVRFHWLGEDLIIVKATTEYASLLGQKVVELGGVSPDKLVPRARKFVGGGTESWLKYRSETLFTSPSILAVLGATVDVEAEEPLDSGEERSQSVALVTATLAGQEMRSSVTASASSMPSDPFWDFRDAFPDNTSFDTEGWLTLLHKGTDLPLYLQKSDQYHLLHSLPSQNAVYLRMNASFADRTETLDELQQRLERMLAEEAPNNLIVDFRYNRGGDYTKVLPIVKAVVAGVPENGRLFLIVGPNTFSAGLISATQFKRYLPSQLTVVGSEVGDKLRFRAEGYYPTLPYSGIQLYLTKAWTDLEKGCGWLDDCWPPNKVLLRKVGSFPIDIKVENTWASYMAGEDKIMDWISANIQHANADR</sequence>
<dbReference type="InterPro" id="IPR029045">
    <property type="entry name" value="ClpP/crotonase-like_dom_sf"/>
</dbReference>
<evidence type="ECO:0000313" key="1">
    <source>
        <dbReference type="EMBL" id="ACR14028.1"/>
    </source>
</evidence>
<dbReference type="Proteomes" id="UP000009080">
    <property type="component" value="Chromosome"/>
</dbReference>
<proteinExistence type="predicted"/>